<keyword evidence="4" id="KW-1185">Reference proteome</keyword>
<reference evidence="3 4" key="1">
    <citation type="submission" date="2019-02" db="EMBL/GenBank/DDBJ databases">
        <title>Genome sequencing of the rare red list fungi Antrodiella citrinella (Flaviporus citrinellus).</title>
        <authorList>
            <person name="Buettner E."/>
            <person name="Kellner H."/>
        </authorList>
    </citation>
    <scope>NUCLEOTIDE SEQUENCE [LARGE SCALE GENOMIC DNA]</scope>
    <source>
        <strain evidence="3 4">DSM 108506</strain>
    </source>
</reference>
<dbReference type="InterPro" id="IPR029068">
    <property type="entry name" value="Glyas_Bleomycin-R_OHBP_Dase"/>
</dbReference>
<name>A0A4S4N257_9APHY</name>
<feature type="region of interest" description="Disordered" evidence="1">
    <location>
        <begin position="215"/>
        <end position="238"/>
    </location>
</feature>
<organism evidence="3 4">
    <name type="scientific">Antrodiella citrinella</name>
    <dbReference type="NCBI Taxonomy" id="2447956"/>
    <lineage>
        <taxon>Eukaryota</taxon>
        <taxon>Fungi</taxon>
        <taxon>Dikarya</taxon>
        <taxon>Basidiomycota</taxon>
        <taxon>Agaricomycotina</taxon>
        <taxon>Agaricomycetes</taxon>
        <taxon>Polyporales</taxon>
        <taxon>Steccherinaceae</taxon>
        <taxon>Antrodiella</taxon>
    </lineage>
</organism>
<gene>
    <name evidence="3" type="ORF">EUX98_g2329</name>
</gene>
<proteinExistence type="predicted"/>
<dbReference type="Proteomes" id="UP000308730">
    <property type="component" value="Unassembled WGS sequence"/>
</dbReference>
<dbReference type="PANTHER" id="PTHR40265:SF1">
    <property type="entry name" value="GLYOXALASE-LIKE DOMAIN-CONTAINING PROTEIN"/>
    <property type="match status" value="1"/>
</dbReference>
<dbReference type="OrthoDB" id="408973at2759"/>
<sequence>MTEPSTMIVDHIVHLTSPGALQETTKAWRDLGFIVIPGGTHADGLTENALVAFEDGAYIELISFTHPLSYYPADTPIYDARKNHSWARKQPGFIDFAFLGNAGYPSIAGAINARAEKEKSGVKYAGEVPGGRTRTDGKVLQWLITAPIQDQDGADVRGRLPFFCGDLTSRDLRVPHDPSETKHENTSLGIAHVHLLASSVDISRLAKQLTTVVGSDPTTHSISPSSFSLPPVARDSRPVDDVNNKAIRWELDSVLSSDSKTAPTLELSVPRNKEEETWLDERGPGIHLVKVRVKDKSQVSAETGDSSAAREVELVCRL</sequence>
<evidence type="ECO:0000313" key="3">
    <source>
        <dbReference type="EMBL" id="THH31888.1"/>
    </source>
</evidence>
<dbReference type="EMBL" id="SGPM01000035">
    <property type="protein sequence ID" value="THH31888.1"/>
    <property type="molecule type" value="Genomic_DNA"/>
</dbReference>
<feature type="domain" description="Glyoxalase-like" evidence="2">
    <location>
        <begin position="9"/>
        <end position="210"/>
    </location>
</feature>
<comment type="caution">
    <text evidence="3">The sequence shown here is derived from an EMBL/GenBank/DDBJ whole genome shotgun (WGS) entry which is preliminary data.</text>
</comment>
<dbReference type="InterPro" id="IPR025870">
    <property type="entry name" value="Glyoxalase-like_dom"/>
</dbReference>
<dbReference type="Gene3D" id="3.10.180.10">
    <property type="entry name" value="2,3-Dihydroxybiphenyl 1,2-Dioxygenase, domain 1"/>
    <property type="match status" value="1"/>
</dbReference>
<dbReference type="Pfam" id="PF13468">
    <property type="entry name" value="Glyoxalase_3"/>
    <property type="match status" value="1"/>
</dbReference>
<evidence type="ECO:0000259" key="2">
    <source>
        <dbReference type="Pfam" id="PF13468"/>
    </source>
</evidence>
<accession>A0A4S4N257</accession>
<evidence type="ECO:0000313" key="4">
    <source>
        <dbReference type="Proteomes" id="UP000308730"/>
    </source>
</evidence>
<dbReference type="SUPFAM" id="SSF54593">
    <property type="entry name" value="Glyoxalase/Bleomycin resistance protein/Dihydroxybiphenyl dioxygenase"/>
    <property type="match status" value="1"/>
</dbReference>
<feature type="compositionally biased region" description="Polar residues" evidence="1">
    <location>
        <begin position="215"/>
        <end position="228"/>
    </location>
</feature>
<protein>
    <recommendedName>
        <fullName evidence="2">Glyoxalase-like domain-containing protein</fullName>
    </recommendedName>
</protein>
<evidence type="ECO:0000256" key="1">
    <source>
        <dbReference type="SAM" id="MobiDB-lite"/>
    </source>
</evidence>
<dbReference type="AlphaFoldDB" id="A0A4S4N257"/>
<dbReference type="PANTHER" id="PTHR40265">
    <property type="entry name" value="BLL2707 PROTEIN"/>
    <property type="match status" value="1"/>
</dbReference>